<feature type="transmembrane region" description="Helical" evidence="1">
    <location>
        <begin position="3451"/>
        <end position="3472"/>
    </location>
</feature>
<evidence type="ECO:0000313" key="4">
    <source>
        <dbReference type="Proteomes" id="UP001162131"/>
    </source>
</evidence>
<feature type="chain" id="PRO_5043526967" evidence="2">
    <location>
        <begin position="18"/>
        <end position="3671"/>
    </location>
</feature>
<dbReference type="SUPFAM" id="SSF81296">
    <property type="entry name" value="E set domains"/>
    <property type="match status" value="1"/>
</dbReference>
<evidence type="ECO:0000256" key="2">
    <source>
        <dbReference type="SAM" id="SignalP"/>
    </source>
</evidence>
<comment type="caution">
    <text evidence="3">The sequence shown here is derived from an EMBL/GenBank/DDBJ whole genome shotgun (WGS) entry which is preliminary data.</text>
</comment>
<feature type="transmembrane region" description="Helical" evidence="1">
    <location>
        <begin position="3484"/>
        <end position="3503"/>
    </location>
</feature>
<keyword evidence="2" id="KW-0732">Signal</keyword>
<keyword evidence="1" id="KW-1133">Transmembrane helix</keyword>
<proteinExistence type="predicted"/>
<feature type="transmembrane region" description="Helical" evidence="1">
    <location>
        <begin position="3043"/>
        <end position="3069"/>
    </location>
</feature>
<protein>
    <submittedName>
        <fullName evidence="3">Uncharacterized protein</fullName>
    </submittedName>
</protein>
<feature type="transmembrane region" description="Helical" evidence="1">
    <location>
        <begin position="3345"/>
        <end position="3365"/>
    </location>
</feature>
<dbReference type="InterPro" id="IPR014756">
    <property type="entry name" value="Ig_E-set"/>
</dbReference>
<feature type="transmembrane region" description="Helical" evidence="1">
    <location>
        <begin position="3371"/>
        <end position="3393"/>
    </location>
</feature>
<dbReference type="CDD" id="cd00185">
    <property type="entry name" value="TNFRSF"/>
    <property type="match status" value="1"/>
</dbReference>
<feature type="transmembrane region" description="Helical" evidence="1">
    <location>
        <begin position="3196"/>
        <end position="3213"/>
    </location>
</feature>
<organism evidence="3 4">
    <name type="scientific">Blepharisma stoltei</name>
    <dbReference type="NCBI Taxonomy" id="1481888"/>
    <lineage>
        <taxon>Eukaryota</taxon>
        <taxon>Sar</taxon>
        <taxon>Alveolata</taxon>
        <taxon>Ciliophora</taxon>
        <taxon>Postciliodesmatophora</taxon>
        <taxon>Heterotrichea</taxon>
        <taxon>Heterotrichida</taxon>
        <taxon>Blepharismidae</taxon>
        <taxon>Blepharisma</taxon>
    </lineage>
</organism>
<gene>
    <name evidence="3" type="ORF">BSTOLATCC_MIC55777</name>
</gene>
<name>A0AAU9K1C5_9CILI</name>
<dbReference type="Gene3D" id="2.10.50.10">
    <property type="entry name" value="Tumor Necrosis Factor Receptor, subunit A, domain 2"/>
    <property type="match status" value="2"/>
</dbReference>
<reference evidence="3" key="1">
    <citation type="submission" date="2021-09" db="EMBL/GenBank/DDBJ databases">
        <authorList>
            <consortium name="AG Swart"/>
            <person name="Singh M."/>
            <person name="Singh A."/>
            <person name="Seah K."/>
            <person name="Emmerich C."/>
        </authorList>
    </citation>
    <scope>NUCLEOTIDE SEQUENCE</scope>
    <source>
        <strain evidence="3">ATCC30299</strain>
    </source>
</reference>
<keyword evidence="4" id="KW-1185">Reference proteome</keyword>
<dbReference type="Proteomes" id="UP001162131">
    <property type="component" value="Unassembled WGS sequence"/>
</dbReference>
<evidence type="ECO:0000256" key="1">
    <source>
        <dbReference type="SAM" id="Phobius"/>
    </source>
</evidence>
<feature type="transmembrane region" description="Helical" evidence="1">
    <location>
        <begin position="3090"/>
        <end position="3113"/>
    </location>
</feature>
<evidence type="ECO:0000313" key="3">
    <source>
        <dbReference type="EMBL" id="CAG9332327.1"/>
    </source>
</evidence>
<feature type="signal peptide" evidence="2">
    <location>
        <begin position="1"/>
        <end position="17"/>
    </location>
</feature>
<dbReference type="PANTHER" id="PTHR46104">
    <property type="entry name" value="GENE 9195-RELATED-RELATED"/>
    <property type="match status" value="1"/>
</dbReference>
<dbReference type="EMBL" id="CAJZBQ010000054">
    <property type="protein sequence ID" value="CAG9332327.1"/>
    <property type="molecule type" value="Genomic_DNA"/>
</dbReference>
<feature type="transmembrane region" description="Helical" evidence="1">
    <location>
        <begin position="3262"/>
        <end position="3285"/>
    </location>
</feature>
<accession>A0AAU9K1C5</accession>
<keyword evidence="1" id="KW-0812">Transmembrane</keyword>
<dbReference type="CDD" id="cd00603">
    <property type="entry name" value="IPT_PCSR"/>
    <property type="match status" value="1"/>
</dbReference>
<dbReference type="InterPro" id="IPR013783">
    <property type="entry name" value="Ig-like_fold"/>
</dbReference>
<dbReference type="PANTHER" id="PTHR46104:SF1">
    <property type="entry name" value="GENE 9195-RELATED"/>
    <property type="match status" value="1"/>
</dbReference>
<keyword evidence="1" id="KW-0472">Membrane</keyword>
<sequence length="3671" mass="405803">MKRLLFLCLIILKISWASISRIAIVSSRQYISNSLVTQSLSTIQASSYWSFSCFYHQITSITSSTFYNIYSIHVTDSTTILIQLSRNKSAFQHIVALGSASQTLSVDVAENLEDWFLINFVVSWTGVAQKNDLLLKVTSLSTGDTWYNSITGLTNGVVTSLSGSNYKIDFGDSDFTSTNWALIYDMMYFNDSYYTNLTGSSNTTISTTNCPSDSSQSISLSSPLSIAIQNSEYSVQLPFSISDYSYELSCTISLTSPSDGSASCTNGLFTISNPTSAGTYTFSSSCSSVIRSSVVSISIASTALLAISAFTTHSYSLNSLAKIPVEFTDSVYGTTSAAYTYQLTTSSTYMFLDTYSSTTPYIVWAIISSETAAVTIKITDIGSQTVSLSDTFNTETTTTASSATVTAPEINTQYTPIYCVTNRICLSAISDLISNPDNLVLTITATHFKVTSEYLYLESSTSTTFTETLSITDNYANQYAFSIDVAISSPLLISPVPSQWYSDSTNSIDNQLIVYYESTLITNYETPIIITPYSSSYLSFSSSSITGTALDSYNGILHVIYIEKLTPKTYGYMYFSYAYLACPSLPSNSSPFQATYGVLFTSGSFFADSQGAYDYSISSTDSSIKIEEFRGIITWPSPTSSISVTVSISDKRCSVRSLSYQITVSGGNVGTITLPSADTFLLYYHTTFSAQAATSLSSISSVTISPNDITAASSGSNINLSDTYVNYQTSKSFTLTATDGTNSCSADFYVTIYIPPSPAIQSSLWPSDYYCLTGSTYTLDVSKYVTYYINPYEGSLGVYPQINMPFTINNMLLTWPNPSGSQSFGIIACVNLEFCIPQTLATIACHNLQIIIPSTANLYAHVKFTLSVTATDNSNSISISGLTSLYLTGENPPDMTVDSSTGVISWTPSDYYAGKTISVIVSANYTANSAVYTDTKTIALTINAHSLLTLQTNSIPATETSCFVTTSNISQDCELTDSLDTILGINSSQRQPYTLLTSPTDSSYSITSDNKVKWGRSSETTTAPSKAITVVVTDTLGAVIYLTPFQFFPNYQPIISSLSLTSFESSAQVENAYLNSYWERSFTITDGPLTYPGSLPISSLVISNDWSEVIYNDNGVLKWTPINSALVGKYVKITLTYTDTRTPPSIVSKSYSIDVYSNTPPSMAQSIPNSDLICIIDELYRLNLQNYIVDSDSNDWGFQLVSPTTLSMQVTGSVFSWTPTADLIGTFVAVNITFWDIPSYGFNSRIINFNVQPKLCLILTNSIADFQKYFRAQVQICSGSTYFKISWLKFELTSPDLPSDFNIDQNYGDIIWLSPNSALSFNVKVSYINSNLFYDNSITQTFQITIRPTSIYPQFGSSIPIADSIKTANSGSLWSLDVTCWHPLEGVSITVSTNKMAYSVSGSAISCSSTGCSSATLNWTPTDTDLDSGLVVLSCTTETSSITTTYAFILAPIYRTRTTPKCTGATLSLTEYSNYNYQMIWTDQDALFHDITIYETSPSGLANFTLYKWGYFEWHPVEPHSDFQMGLTIQDNYTTGNCYLTLNFGFDYQEPWITNAINAKYCDGDQPSPCAIDVSLPIAGNVKTYSINDTNNFINYATSKATWGPSIVLPYVYIEYSGFGYHGTNAKTTTMLCQGVQCRLWPVILYIDSPSVGTLCTKSGDSLTCQVFSPASQLILNILGYNFGNIPPSVWVGNKDCSVITSTDTTISCTIPMPTFGYAQNLLIIVKRNDKDYTGSPKKWFNYYQSAQPILYPPAISPIYMYPDDDSNIIVPLWANFILPICTCQAVGGGSTLYGIFSFQGTYSECSFSSSVFVANTDYNIQLCCSSCSSQNYLIQIADINLNIDSNSNFGHNHGLYDVTTTMTFGGTYTVSNIIYKLGNRYFSFSSLNSVSQSEFTFQMPPYSETSSNPFLRVSLNHGLTFSSDSQSKIFTFVGRCTLGQYIDGNNCVACPAGSKCTSVFSSATIYYFSPEVCDLGYFQANTGQSSCTICPRGQQCYCRGMVASVNCDAGFMCAAAGTVKRYKPCVDGSWCDAAITNETESFYQNDMPTEMNPIKCDKQSYCLYGVYSHVIDTTDLYKAQPCADGYTCDIGSKNKYGILMCQSGYFCIDTSGTITDPDLLKLDLSNCYGAFCPCPKGYFCPSTTERKPTMCNLGYYQDKIAQASCDPCPAGYYCPQSTSSPPSATVLCPKGYKCPALSSKYIACVVGTYQDQAGESDCALCPIGAYINQIAQTSCKICDKGYICPVTGISTNKVDCPIGYYCVAGTNHMENGCDPTFISKSTDTLVYPNACDEGYYCPKNSYNAKPCGVRTYNGDTCKAACVSCPNGYMCSEAGMSAPTPCPAGYTCVTFTQALCPPGYYCLTKTETTDPTSSLENRPLPCAAGHYCVGGNTWGVYLPSDDNSASVCSIGQFMNHTAASSCYTCPGGYECQSNALTEPSLCPGGTYRPEGLTPINCVQCAEGTYNNNTGSSDPGDCINCPAGIVCTSSGISWLNSSNTEECSGGYYCPAGTSRGTKNSNRCSEGYYCFSGTKSYEESLNNVCPAGRYCAAGTAATEEAYEKCQTSSDCSIGVACTPGYYCPYGVTTMQKCPVGTTSSSGAISIKKCYRDTSNFYDVSILKTADAYPVYTIEPNTYQEFILNYTSYYNGAVVPVDLQQTTIITPVDSSGRRLSDDKSTRVLIISHQNYGTKQSIPINNVEEYVLNGDRTLVLGIHSNIRAEVKFELEFLDGEYNSKSSWITTDTSVSTMNQISSVTYSAGFLCVITRNIGSLMSDPINLYKIFQLNSSYKPVDTYMNWENRFYLTLITNDAENADWVKNSTSQYSYSIWDNLTVSSYPTSYIPYVTDCYPRYGSTLSIVNLINDQMCTKVANPVPVDLYGFFTEVVGDSCSYKLSCDYGLDLSNLNRQARWYEAETAKNNAKGSSKQKYPPFYITRQMVSSDDIPSLTDLSSNNTDLIPIRVSWELGGTAWVAGDVPSSIRLELGYYLKGRHSKEILVGSMIFSDFIAGKSFTDNTVYSFTFKFSALSWIDTFDYNGFAANEYVWLLFLATLGVLSSISVLLLLPSLIWCPASRKNRGIIYIKQQILNSLAGFAVIAAPLSIEMFGLWSFFVWGGVLNYELGSFQDKIPITNSDDDRITTYQAGRLGTCFILLGLALVKWGTDFLVPPNIQTGFSYQEEIQKYKEVEELSRRQGQIVGYTVLTAIIGVILVSISDSPVFQNYYFLILPALKIVEYLFGLMALRSVKEQLYSMPIRLGMKISIYTMMLGLDKLSEMIIAFVIIFVMRILEESIFVKYHHMYILSFISKGFEKSSELRPKDKRSRRKYINAIAEVGDKCMNIMNSWIFPYSVLFIYAFYQFTAYSMIQIHYLYFFIFVMFFAALEPVIQILINYLRILSDRTYFCPDIHEYADVNFRQRMSTWSLSLIKIHDESLDLSKQVEKLFCTGFSGQLYIILAIFSLGIFMFTIGLKFISFNSFSPFLDYWMFLYGLFAYVTSFILKTFVHQLGTRFVWKISKLNRLYQKDARGEIIRSREDYIQDRFMKASLDNNLKEEYTDQEIGIGETSEEIIKLIKDCSNRSLISYKIGERMNKFDFINRVDKERIFGSFMRRADAFSSAFLRDRINNVSDPVYKISLITAQRLKENKSLPKFPVELVYDWKQADDYSNQEILT</sequence>
<feature type="transmembrane region" description="Helical" evidence="1">
    <location>
        <begin position="3222"/>
        <end position="3242"/>
    </location>
</feature>
<dbReference type="Gene3D" id="2.60.40.10">
    <property type="entry name" value="Immunoglobulins"/>
    <property type="match status" value="1"/>
</dbReference>
<dbReference type="SMART" id="SM01411">
    <property type="entry name" value="Ephrin_rec_like"/>
    <property type="match status" value="9"/>
</dbReference>